<reference evidence="4" key="1">
    <citation type="submission" date="2016-04" db="EMBL/GenBank/DDBJ databases">
        <authorList>
            <person name="Zhang B."/>
        </authorList>
    </citation>
    <scope>NUCLEOTIDE SEQUENCE [LARGE SCALE GENOMIC DNA]</scope>
    <source>
        <strain evidence="4">S10</strain>
    </source>
</reference>
<dbReference type="STRING" id="1783515.A4E84_15035"/>
<keyword evidence="4" id="KW-1185">Reference proteome</keyword>
<dbReference type="Pfam" id="PF00480">
    <property type="entry name" value="ROK"/>
    <property type="match status" value="1"/>
</dbReference>
<evidence type="ECO:0000313" key="4">
    <source>
        <dbReference type="Proteomes" id="UP000076096"/>
    </source>
</evidence>
<dbReference type="EMBL" id="CP015098">
    <property type="protein sequence ID" value="AMW10705.1"/>
    <property type="molecule type" value="Genomic_DNA"/>
</dbReference>
<dbReference type="InterPro" id="IPR036390">
    <property type="entry name" value="WH_DNA-bd_sf"/>
</dbReference>
<protein>
    <submittedName>
        <fullName evidence="3">Transcriptional regulator</fullName>
    </submittedName>
</protein>
<comment type="similarity">
    <text evidence="1">Belongs to the ROK (NagC/XylR) family.</text>
</comment>
<dbReference type="SUPFAM" id="SSF53067">
    <property type="entry name" value="Actin-like ATPase domain"/>
    <property type="match status" value="2"/>
</dbReference>
<organism evidence="3 4">
    <name type="scientific">Streptomyces qaidamensis</name>
    <dbReference type="NCBI Taxonomy" id="1783515"/>
    <lineage>
        <taxon>Bacteria</taxon>
        <taxon>Bacillati</taxon>
        <taxon>Actinomycetota</taxon>
        <taxon>Actinomycetes</taxon>
        <taxon>Kitasatosporales</taxon>
        <taxon>Streptomycetaceae</taxon>
        <taxon>Streptomyces</taxon>
        <taxon>Streptomyces aurantiacus group</taxon>
    </lineage>
</organism>
<evidence type="ECO:0000256" key="1">
    <source>
        <dbReference type="ARBA" id="ARBA00006479"/>
    </source>
</evidence>
<dbReference type="RefSeq" id="WP_062927069.1">
    <property type="nucleotide sequence ID" value="NZ_CP015098.1"/>
</dbReference>
<dbReference type="Gene3D" id="3.30.420.40">
    <property type="match status" value="4"/>
</dbReference>
<dbReference type="InterPro" id="IPR043129">
    <property type="entry name" value="ATPase_NBD"/>
</dbReference>
<proteinExistence type="inferred from homology"/>
<feature type="region of interest" description="Disordered" evidence="2">
    <location>
        <begin position="164"/>
        <end position="220"/>
    </location>
</feature>
<dbReference type="KEGG" id="stsi:A4E84_15035"/>
<sequence>MRGAGGPGTTGPVGPGGGGVNLLALRSHNAALVLDLLRAAGDEGISRLELAERTGLTPQAVSKITARLREDGLAAEAGRRASTGGKPRTVLRLVPEAGHAVGVHLDRDEVRAVLVDLRGTVVGERRAALDLGAGAEAVLGAVRETVTEALAAAGTGVVPRLGAAGGGGASRQGAVDGGPQQEEAGPGGASGSGAAEVGETSPQGAAGLGEASRQGAAGGSGDSLLGPARLGPALLGVGIALPGPLDHARGVLHRVTGFPEWDGFPLREALAERLGAPVVVDKDTNAAALGLAAGGECGSFAYLHLGTGLGAGLVIGGSVHRGARTGAGEFGHQVIQLDGPPCTCGNRGCVEALCLGAVARGDLREAARVLGAGAANLIGLLDIDVVLLGGRTVAAAPETFTDGVGAVLEAWARRTGQDVVPVRVAAGGGGVVAAGAAELVLGPVFGRGGI</sequence>
<accession>A0A143C0Y2</accession>
<name>A0A143C0Y2_9ACTN</name>
<dbReference type="PANTHER" id="PTHR18964:SF173">
    <property type="entry name" value="GLUCOKINASE"/>
    <property type="match status" value="1"/>
</dbReference>
<dbReference type="SUPFAM" id="SSF46785">
    <property type="entry name" value="Winged helix' DNA-binding domain"/>
    <property type="match status" value="1"/>
</dbReference>
<dbReference type="InterPro" id="IPR036388">
    <property type="entry name" value="WH-like_DNA-bd_sf"/>
</dbReference>
<gene>
    <name evidence="3" type="ORF">A4E84_15035</name>
</gene>
<evidence type="ECO:0000313" key="3">
    <source>
        <dbReference type="EMBL" id="AMW10705.1"/>
    </source>
</evidence>
<evidence type="ECO:0000256" key="2">
    <source>
        <dbReference type="SAM" id="MobiDB-lite"/>
    </source>
</evidence>
<feature type="compositionally biased region" description="Low complexity" evidence="2">
    <location>
        <begin position="171"/>
        <end position="184"/>
    </location>
</feature>
<dbReference type="Pfam" id="PF13412">
    <property type="entry name" value="HTH_24"/>
    <property type="match status" value="1"/>
</dbReference>
<dbReference type="InterPro" id="IPR049874">
    <property type="entry name" value="ROK_cs"/>
</dbReference>
<dbReference type="PANTHER" id="PTHR18964">
    <property type="entry name" value="ROK (REPRESSOR, ORF, KINASE) FAMILY"/>
    <property type="match status" value="1"/>
</dbReference>
<dbReference type="InterPro" id="IPR000600">
    <property type="entry name" value="ROK"/>
</dbReference>
<dbReference type="AlphaFoldDB" id="A0A143C0Y2"/>
<dbReference type="Proteomes" id="UP000076096">
    <property type="component" value="Chromosome"/>
</dbReference>
<dbReference type="PROSITE" id="PS01125">
    <property type="entry name" value="ROK"/>
    <property type="match status" value="1"/>
</dbReference>
<dbReference type="Gene3D" id="1.10.10.10">
    <property type="entry name" value="Winged helix-like DNA-binding domain superfamily/Winged helix DNA-binding domain"/>
    <property type="match status" value="1"/>
</dbReference>